<dbReference type="HOGENOM" id="CLU_096218_0_0_1"/>
<reference evidence="2" key="1">
    <citation type="submission" date="2011-08" db="EMBL/GenBank/DDBJ databases">
        <authorList>
            <person name="Rombauts S."/>
        </authorList>
    </citation>
    <scope>NUCLEOTIDE SEQUENCE</scope>
    <source>
        <strain evidence="2">London</strain>
    </source>
</reference>
<keyword evidence="2" id="KW-1185">Reference proteome</keyword>
<evidence type="ECO:0000313" key="1">
    <source>
        <dbReference type="EnsemblMetazoa" id="tetur36g01290.1"/>
    </source>
</evidence>
<sequence length="165" mass="18554">MFNLVSQNSRQIISERCDSTEGRSQFLGHIRCLDDETNKLTGCLNKVIAMLQYTADKVDGDEKEILTASCCAAHYIFNCFVKGIDEDCKHKTGVEAGPYLAEKINQMIAGVFDVACKNYPSIEVCEAQHPDLMQHFHQLAGEGFERQKVSILVPLIKIAHKIKYE</sequence>
<dbReference type="EnsemblMetazoa" id="tetur36g01290.1">
    <property type="protein sequence ID" value="tetur36g01290.1"/>
    <property type="gene ID" value="tetur36g01290"/>
</dbReference>
<accession>T1L3V9</accession>
<dbReference type="EMBL" id="CAEY01001043">
    <property type="status" value="NOT_ANNOTATED_CDS"/>
    <property type="molecule type" value="Genomic_DNA"/>
</dbReference>
<protein>
    <submittedName>
        <fullName evidence="1">Uncharacterized protein</fullName>
    </submittedName>
</protein>
<dbReference type="PANTHER" id="PTHR33964">
    <property type="entry name" value="RE45066P-RELATED"/>
    <property type="match status" value="1"/>
</dbReference>
<reference evidence="1" key="2">
    <citation type="submission" date="2015-06" db="UniProtKB">
        <authorList>
            <consortium name="EnsemblMetazoa"/>
        </authorList>
    </citation>
    <scope>IDENTIFICATION</scope>
</reference>
<dbReference type="AlphaFoldDB" id="T1L3V9"/>
<evidence type="ECO:0000313" key="2">
    <source>
        <dbReference type="Proteomes" id="UP000015104"/>
    </source>
</evidence>
<organism evidence="1 2">
    <name type="scientific">Tetranychus urticae</name>
    <name type="common">Two-spotted spider mite</name>
    <dbReference type="NCBI Taxonomy" id="32264"/>
    <lineage>
        <taxon>Eukaryota</taxon>
        <taxon>Metazoa</taxon>
        <taxon>Ecdysozoa</taxon>
        <taxon>Arthropoda</taxon>
        <taxon>Chelicerata</taxon>
        <taxon>Arachnida</taxon>
        <taxon>Acari</taxon>
        <taxon>Acariformes</taxon>
        <taxon>Trombidiformes</taxon>
        <taxon>Prostigmata</taxon>
        <taxon>Eleutherengona</taxon>
        <taxon>Raphignathae</taxon>
        <taxon>Tetranychoidea</taxon>
        <taxon>Tetranychidae</taxon>
        <taxon>Tetranychus</taxon>
    </lineage>
</organism>
<proteinExistence type="predicted"/>
<dbReference type="PANTHER" id="PTHR33964:SF1">
    <property type="entry name" value="RE45066P"/>
    <property type="match status" value="1"/>
</dbReference>
<name>T1L3V9_TETUR</name>
<dbReference type="Proteomes" id="UP000015104">
    <property type="component" value="Unassembled WGS sequence"/>
</dbReference>